<organism evidence="2 3">
    <name type="scientific">Methylobacterium gnaphalii</name>
    <dbReference type="NCBI Taxonomy" id="1010610"/>
    <lineage>
        <taxon>Bacteria</taxon>
        <taxon>Pseudomonadati</taxon>
        <taxon>Pseudomonadota</taxon>
        <taxon>Alphaproteobacteria</taxon>
        <taxon>Hyphomicrobiales</taxon>
        <taxon>Methylobacteriaceae</taxon>
        <taxon>Methylobacterium</taxon>
    </lineage>
</organism>
<feature type="domain" description="HTH arsR-type" evidence="1">
    <location>
        <begin position="5"/>
        <end position="99"/>
    </location>
</feature>
<dbReference type="Pfam" id="PF12840">
    <property type="entry name" value="HTH_20"/>
    <property type="match status" value="1"/>
</dbReference>
<dbReference type="PANTHER" id="PTHR38600">
    <property type="entry name" value="TRANSCRIPTIONAL REGULATORY PROTEIN"/>
    <property type="match status" value="1"/>
</dbReference>
<dbReference type="PROSITE" id="PS50987">
    <property type="entry name" value="HTH_ARSR_2"/>
    <property type="match status" value="1"/>
</dbReference>
<name>A0A512JGB1_9HYPH</name>
<dbReference type="AlphaFoldDB" id="A0A512JGB1"/>
<dbReference type="Proteomes" id="UP000321750">
    <property type="component" value="Unassembled WGS sequence"/>
</dbReference>
<dbReference type="CDD" id="cd00090">
    <property type="entry name" value="HTH_ARSR"/>
    <property type="match status" value="1"/>
</dbReference>
<gene>
    <name evidence="2" type="ORF">MGN01_08350</name>
</gene>
<dbReference type="Gene3D" id="1.10.10.10">
    <property type="entry name" value="Winged helix-like DNA-binding domain superfamily/Winged helix DNA-binding domain"/>
    <property type="match status" value="1"/>
</dbReference>
<sequence>MINHMVEYHRSSLDGVFHALADSTRRSMIRQLAGGQRTVTELSRPFDMSLAAASKHVKVLERAGLVRRAVDGRVHRCSLETGPLAEAHDWLRSYEGFWNQRLDALEGLLTSSPKRTDG</sequence>
<dbReference type="InterPro" id="IPR036390">
    <property type="entry name" value="WH_DNA-bd_sf"/>
</dbReference>
<dbReference type="OrthoDB" id="9790747at2"/>
<dbReference type="EMBL" id="BJZV01000003">
    <property type="protein sequence ID" value="GEP08990.1"/>
    <property type="molecule type" value="Genomic_DNA"/>
</dbReference>
<dbReference type="SUPFAM" id="SSF46785">
    <property type="entry name" value="Winged helix' DNA-binding domain"/>
    <property type="match status" value="1"/>
</dbReference>
<evidence type="ECO:0000313" key="3">
    <source>
        <dbReference type="Proteomes" id="UP000321750"/>
    </source>
</evidence>
<evidence type="ECO:0000313" key="2">
    <source>
        <dbReference type="EMBL" id="GEP08990.1"/>
    </source>
</evidence>
<protein>
    <submittedName>
        <fullName evidence="2">Transcriptional regulator</fullName>
    </submittedName>
</protein>
<evidence type="ECO:0000259" key="1">
    <source>
        <dbReference type="PROSITE" id="PS50987"/>
    </source>
</evidence>
<dbReference type="NCBIfam" id="NF033788">
    <property type="entry name" value="HTH_metalloreg"/>
    <property type="match status" value="1"/>
</dbReference>
<dbReference type="InterPro" id="IPR036388">
    <property type="entry name" value="WH-like_DNA-bd_sf"/>
</dbReference>
<proteinExistence type="predicted"/>
<dbReference type="PANTHER" id="PTHR38600:SF2">
    <property type="entry name" value="SLL0088 PROTEIN"/>
    <property type="match status" value="1"/>
</dbReference>
<dbReference type="InterPro" id="IPR011991">
    <property type="entry name" value="ArsR-like_HTH"/>
</dbReference>
<dbReference type="InterPro" id="IPR001845">
    <property type="entry name" value="HTH_ArsR_DNA-bd_dom"/>
</dbReference>
<dbReference type="RefSeq" id="WP_147045331.1">
    <property type="nucleotide sequence ID" value="NZ_BJZV01000003.1"/>
</dbReference>
<reference evidence="2 3" key="1">
    <citation type="submission" date="2019-07" db="EMBL/GenBank/DDBJ databases">
        <title>Whole genome shotgun sequence of Methylobacterium gnaphalii NBRC 107716.</title>
        <authorList>
            <person name="Hosoyama A."/>
            <person name="Uohara A."/>
            <person name="Ohji S."/>
            <person name="Ichikawa N."/>
        </authorList>
    </citation>
    <scope>NUCLEOTIDE SEQUENCE [LARGE SCALE GENOMIC DNA]</scope>
    <source>
        <strain evidence="2 3">NBRC 107716</strain>
    </source>
</reference>
<dbReference type="SMART" id="SM00418">
    <property type="entry name" value="HTH_ARSR"/>
    <property type="match status" value="1"/>
</dbReference>
<keyword evidence="3" id="KW-1185">Reference proteome</keyword>
<dbReference type="PRINTS" id="PR00778">
    <property type="entry name" value="HTHARSR"/>
</dbReference>
<comment type="caution">
    <text evidence="2">The sequence shown here is derived from an EMBL/GenBank/DDBJ whole genome shotgun (WGS) entry which is preliminary data.</text>
</comment>
<dbReference type="GO" id="GO:0003700">
    <property type="term" value="F:DNA-binding transcription factor activity"/>
    <property type="evidence" value="ECO:0007669"/>
    <property type="project" value="InterPro"/>
</dbReference>
<accession>A0A512JGB1</accession>